<gene>
    <name evidence="1" type="ORF">MCOS_LOCUS3965</name>
</gene>
<dbReference type="Proteomes" id="UP000267029">
    <property type="component" value="Unassembled WGS sequence"/>
</dbReference>
<proteinExistence type="predicted"/>
<evidence type="ECO:0000313" key="2">
    <source>
        <dbReference type="Proteomes" id="UP000267029"/>
    </source>
</evidence>
<keyword evidence="2" id="KW-1185">Reference proteome</keyword>
<dbReference type="EMBL" id="UXSR01001145">
    <property type="protein sequence ID" value="VDD77962.1"/>
    <property type="molecule type" value="Genomic_DNA"/>
</dbReference>
<accession>A0A0R3UAL6</accession>
<name>A0A0R3UAL6_MESCO</name>
<sequence length="347" mass="38103">MNKTLDTSEPPLANYMVTAQQIPRSETRRWTDRGLDMCRKLRRAEITNTLEQTDRLLEALVGALYANLGRHIFPAFGQRPGVWIPPARILSVATTNISAPLSTFLTTFENRELADDIPHSQVAHLTAMPSGSSNGSAGMYVGMGGFIGAKAYPCVPSRFYMMVVRTSQAQRFSQASLDGINSASRHTSGFRYIEFGDCQPLHPASARVEVACPCHHGLLIFSVVSLEKSKGLFRLNSNGLFFCVMVCLDTQSSTRCCKLSRIDSSQSCPLVAIADVEVQAKALTNDVSNLSVSSSNGDTTMEVSWTCRNASFQHRCKKPLGLPLCGIQQMIRAYLPPNQRLSPPHQN</sequence>
<evidence type="ECO:0000313" key="1">
    <source>
        <dbReference type="EMBL" id="VDD77962.1"/>
    </source>
</evidence>
<organism evidence="1 2">
    <name type="scientific">Mesocestoides corti</name>
    <name type="common">Flatworm</name>
    <dbReference type="NCBI Taxonomy" id="53468"/>
    <lineage>
        <taxon>Eukaryota</taxon>
        <taxon>Metazoa</taxon>
        <taxon>Spiralia</taxon>
        <taxon>Lophotrochozoa</taxon>
        <taxon>Platyhelminthes</taxon>
        <taxon>Cestoda</taxon>
        <taxon>Eucestoda</taxon>
        <taxon>Cyclophyllidea</taxon>
        <taxon>Mesocestoididae</taxon>
        <taxon>Mesocestoides</taxon>
    </lineage>
</organism>
<protein>
    <submittedName>
        <fullName evidence="1">Uncharacterized protein</fullName>
    </submittedName>
</protein>
<reference evidence="1 2" key="1">
    <citation type="submission" date="2018-10" db="EMBL/GenBank/DDBJ databases">
        <authorList>
            <consortium name="Pathogen Informatics"/>
        </authorList>
    </citation>
    <scope>NUCLEOTIDE SEQUENCE [LARGE SCALE GENOMIC DNA]</scope>
</reference>
<dbReference type="AlphaFoldDB" id="A0A0R3UAL6"/>